<dbReference type="OrthoDB" id="2852960at2759"/>
<feature type="domain" description="F-box" evidence="1">
    <location>
        <begin position="15"/>
        <end position="60"/>
    </location>
</feature>
<dbReference type="InterPro" id="IPR036047">
    <property type="entry name" value="F-box-like_dom_sf"/>
</dbReference>
<organism evidence="2 3">
    <name type="scientific">Wickerhamomyces mucosus</name>
    <dbReference type="NCBI Taxonomy" id="1378264"/>
    <lineage>
        <taxon>Eukaryota</taxon>
        <taxon>Fungi</taxon>
        <taxon>Dikarya</taxon>
        <taxon>Ascomycota</taxon>
        <taxon>Saccharomycotina</taxon>
        <taxon>Saccharomycetes</taxon>
        <taxon>Phaffomycetales</taxon>
        <taxon>Wickerhamomycetaceae</taxon>
        <taxon>Wickerhamomyces</taxon>
    </lineage>
</organism>
<evidence type="ECO:0000313" key="2">
    <source>
        <dbReference type="EMBL" id="KAH3678483.1"/>
    </source>
</evidence>
<gene>
    <name evidence="2" type="ORF">WICMUC_001500</name>
</gene>
<sequence length="539" mass="63822">MTKVSPDSKLSISSFPIIGILPTELQSYIVFFLQQDDLIELSLVSKFYYNLAIQQLYKRIYLNDSFIETSEINHLYRLASNWSWLKLPSDLDIEGAKSEANYKLKLLIRSLDENLELNNKVVEVRLNWDLNIDLQLILVQYLTNNSNTIRIIENITDPKLNIEGVQNSRFGKNLTSLDLPPPYPLPESDLPSIDYIPGLYKHLSTNLTQNLKHLTLFIDPLQLFNNIIRPNFKLELESFKLHCRSDSYPPEIYRKQNWKFFKLSDIFDIRYLKNLTIISWFDHYPFSDVFKFDHWIEFENLQDITLIAVEFNDLLISKLIRACKNLKRLKLDFGNILLLRENTLIYRAIFSPKVLKTLKFLDIKLYFPDRIFSIDIRDFTFMFKELCSCSFCKDHVYPNILRGKIVRDGNELLKVGPREFYQKVSYYDHFFCANLLPYSKAVDRFPSVKTSSETIETFLNAFNELNSTREDFIPLNEDDFYDLFQCLIHSWKLELTPFIESFQKLKFIVLNDVSIMIQNEGEKKFPVPLFYNRNYQTNF</sequence>
<protein>
    <recommendedName>
        <fullName evidence="1">F-box domain-containing protein</fullName>
    </recommendedName>
</protein>
<keyword evidence="3" id="KW-1185">Reference proteome</keyword>
<comment type="caution">
    <text evidence="2">The sequence shown here is derived from an EMBL/GenBank/DDBJ whole genome shotgun (WGS) entry which is preliminary data.</text>
</comment>
<accession>A0A9P8TG95</accession>
<proteinExistence type="predicted"/>
<evidence type="ECO:0000259" key="1">
    <source>
        <dbReference type="PROSITE" id="PS50181"/>
    </source>
</evidence>
<dbReference type="AlphaFoldDB" id="A0A9P8TG95"/>
<dbReference type="InterPro" id="IPR001810">
    <property type="entry name" value="F-box_dom"/>
</dbReference>
<dbReference type="Proteomes" id="UP000769528">
    <property type="component" value="Unassembled WGS sequence"/>
</dbReference>
<reference evidence="2" key="1">
    <citation type="journal article" date="2021" name="Open Biol.">
        <title>Shared evolutionary footprints suggest mitochondrial oxidative damage underlies multiple complex I losses in fungi.</title>
        <authorList>
            <person name="Schikora-Tamarit M.A."/>
            <person name="Marcet-Houben M."/>
            <person name="Nosek J."/>
            <person name="Gabaldon T."/>
        </authorList>
    </citation>
    <scope>NUCLEOTIDE SEQUENCE</scope>
    <source>
        <strain evidence="2">CBS6341</strain>
    </source>
</reference>
<reference evidence="2" key="2">
    <citation type="submission" date="2021-01" db="EMBL/GenBank/DDBJ databases">
        <authorList>
            <person name="Schikora-Tamarit M.A."/>
        </authorList>
    </citation>
    <scope>NUCLEOTIDE SEQUENCE</scope>
    <source>
        <strain evidence="2">CBS6341</strain>
    </source>
</reference>
<dbReference type="PROSITE" id="PS50181">
    <property type="entry name" value="FBOX"/>
    <property type="match status" value="1"/>
</dbReference>
<name>A0A9P8TG95_9ASCO</name>
<dbReference type="SUPFAM" id="SSF81383">
    <property type="entry name" value="F-box domain"/>
    <property type="match status" value="1"/>
</dbReference>
<evidence type="ECO:0000313" key="3">
    <source>
        <dbReference type="Proteomes" id="UP000769528"/>
    </source>
</evidence>
<dbReference type="EMBL" id="JAEUBF010000443">
    <property type="protein sequence ID" value="KAH3678483.1"/>
    <property type="molecule type" value="Genomic_DNA"/>
</dbReference>